<dbReference type="CDD" id="cd03024">
    <property type="entry name" value="DsbA_FrnE"/>
    <property type="match status" value="1"/>
</dbReference>
<keyword evidence="3" id="KW-1185">Reference proteome</keyword>
<organism evidence="2 3">
    <name type="scientific">Perkinsus chesapeaki</name>
    <name type="common">Clam parasite</name>
    <name type="synonym">Perkinsus andrewsi</name>
    <dbReference type="NCBI Taxonomy" id="330153"/>
    <lineage>
        <taxon>Eukaryota</taxon>
        <taxon>Sar</taxon>
        <taxon>Alveolata</taxon>
        <taxon>Perkinsozoa</taxon>
        <taxon>Perkinsea</taxon>
        <taxon>Perkinsida</taxon>
        <taxon>Perkinsidae</taxon>
        <taxon>Perkinsus</taxon>
    </lineage>
</organism>
<dbReference type="PANTHER" id="PTHR13887:SF41">
    <property type="entry name" value="THIOREDOXIN SUPERFAMILY PROTEIN"/>
    <property type="match status" value="1"/>
</dbReference>
<dbReference type="Pfam" id="PF01323">
    <property type="entry name" value="DSBA"/>
    <property type="match status" value="1"/>
</dbReference>
<accession>A0A7J6N0P7</accession>
<dbReference type="Proteomes" id="UP000591131">
    <property type="component" value="Unassembled WGS sequence"/>
</dbReference>
<dbReference type="AlphaFoldDB" id="A0A7J6N0P7"/>
<dbReference type="GO" id="GO:0016491">
    <property type="term" value="F:oxidoreductase activity"/>
    <property type="evidence" value="ECO:0007669"/>
    <property type="project" value="InterPro"/>
</dbReference>
<dbReference type="InterPro" id="IPR001853">
    <property type="entry name" value="DSBA-like_thioredoxin_dom"/>
</dbReference>
<proteinExistence type="predicted"/>
<evidence type="ECO:0000313" key="2">
    <source>
        <dbReference type="EMBL" id="KAF4677157.1"/>
    </source>
</evidence>
<dbReference type="PANTHER" id="PTHR13887">
    <property type="entry name" value="GLUTATHIONE S-TRANSFERASE KAPPA"/>
    <property type="match status" value="1"/>
</dbReference>
<gene>
    <name evidence="2" type="ORF">FOL47_002999</name>
</gene>
<dbReference type="InterPro" id="IPR036249">
    <property type="entry name" value="Thioredoxin-like_sf"/>
</dbReference>
<comment type="caution">
    <text evidence="2">The sequence shown here is derived from an EMBL/GenBank/DDBJ whole genome shotgun (WGS) entry which is preliminary data.</text>
</comment>
<protein>
    <recommendedName>
        <fullName evidence="1">DSBA-like thioredoxin domain-containing protein</fullName>
    </recommendedName>
</protein>
<evidence type="ECO:0000313" key="3">
    <source>
        <dbReference type="Proteomes" id="UP000591131"/>
    </source>
</evidence>
<dbReference type="OrthoDB" id="1930760at2759"/>
<sequence>MSIHVPISIVSDFVCPWCFVGRHNLGKALESIKERDSRVTFEIHWRPYFQNPSLTETVDRASYYFGKFGESQFRAMHGELRAAAKAAGFEIGPVKGKLSPTIKAHLLMEWAYDKGGWEKADKLETIIQSKHFHDYLDIGQDDVLASAAEEAGFDPNEARKSFENVKTVSDIRDQTRRLAQWANQLDVTGLPFIVIGDVEEDDDDAVQFLVGAKDPEVMKLQIESYLTERYQE</sequence>
<name>A0A7J6N0P7_PERCH</name>
<dbReference type="Gene3D" id="3.40.30.10">
    <property type="entry name" value="Glutaredoxin"/>
    <property type="match status" value="1"/>
</dbReference>
<dbReference type="EMBL" id="JAAPAO010000019">
    <property type="protein sequence ID" value="KAF4677157.1"/>
    <property type="molecule type" value="Genomic_DNA"/>
</dbReference>
<dbReference type="SUPFAM" id="SSF52833">
    <property type="entry name" value="Thioredoxin-like"/>
    <property type="match status" value="1"/>
</dbReference>
<feature type="domain" description="DSBA-like thioredoxin" evidence="1">
    <location>
        <begin position="7"/>
        <end position="222"/>
    </location>
</feature>
<evidence type="ECO:0000259" key="1">
    <source>
        <dbReference type="Pfam" id="PF01323"/>
    </source>
</evidence>
<reference evidence="2 3" key="1">
    <citation type="submission" date="2020-04" db="EMBL/GenBank/DDBJ databases">
        <title>Perkinsus chesapeaki whole genome sequence.</title>
        <authorList>
            <person name="Bogema D.R."/>
        </authorList>
    </citation>
    <scope>NUCLEOTIDE SEQUENCE [LARGE SCALE GENOMIC DNA]</scope>
    <source>
        <strain evidence="2">ATCC PRA-425</strain>
    </source>
</reference>